<comment type="caution">
    <text evidence="2">The sequence shown here is derived from an EMBL/GenBank/DDBJ whole genome shotgun (WGS) entry which is preliminary data.</text>
</comment>
<dbReference type="PANTHER" id="PTHR33498:SF1">
    <property type="entry name" value="TRANSPOSASE FOR INSERTION SEQUENCE ELEMENT IS1557"/>
    <property type="match status" value="1"/>
</dbReference>
<name>T1CA80_9ZZZZ</name>
<dbReference type="AlphaFoldDB" id="T1CA80"/>
<feature type="domain" description="Transposase IS204/IS1001/IS1096/IS1165 DDE" evidence="1">
    <location>
        <begin position="9"/>
        <end position="127"/>
    </location>
</feature>
<organism evidence="2">
    <name type="scientific">mine drainage metagenome</name>
    <dbReference type="NCBI Taxonomy" id="410659"/>
    <lineage>
        <taxon>unclassified sequences</taxon>
        <taxon>metagenomes</taxon>
        <taxon>ecological metagenomes</taxon>
    </lineage>
</organism>
<protein>
    <submittedName>
        <fullName evidence="2">Transposase IS204/IS1001/IS1096/IS1165 family protein</fullName>
    </submittedName>
</protein>
<dbReference type="PANTHER" id="PTHR33498">
    <property type="entry name" value="TRANSPOSASE FOR INSERTION SEQUENCE ELEMENT IS1557"/>
    <property type="match status" value="1"/>
</dbReference>
<dbReference type="InterPro" id="IPR002560">
    <property type="entry name" value="Transposase_DDE"/>
</dbReference>
<evidence type="ECO:0000259" key="1">
    <source>
        <dbReference type="Pfam" id="PF01610"/>
    </source>
</evidence>
<dbReference type="Pfam" id="PF01610">
    <property type="entry name" value="DDE_Tnp_ISL3"/>
    <property type="match status" value="1"/>
</dbReference>
<reference evidence="2" key="2">
    <citation type="journal article" date="2014" name="ISME J.">
        <title>Microbial stratification in low pH oxic and suboxic macroscopic growths along an acid mine drainage.</title>
        <authorList>
            <person name="Mendez-Garcia C."/>
            <person name="Mesa V."/>
            <person name="Sprenger R.R."/>
            <person name="Richter M."/>
            <person name="Diez M.S."/>
            <person name="Solano J."/>
            <person name="Bargiela R."/>
            <person name="Golyshina O.V."/>
            <person name="Manteca A."/>
            <person name="Ramos J.L."/>
            <person name="Gallego J.R."/>
            <person name="Llorente I."/>
            <person name="Martins Dos Santos V.A."/>
            <person name="Jensen O.N."/>
            <person name="Pelaez A.I."/>
            <person name="Sanchez J."/>
            <person name="Ferrer M."/>
        </authorList>
    </citation>
    <scope>NUCLEOTIDE SEQUENCE</scope>
</reference>
<sequence length="127" mass="15110">MKTSNPEMIVIDEKSFGKHHDYVTIVYNLKEPGVEFVSFDRKKASLNRYYKTLDKDKRKNIRAVSMDMWEPYILSTKKYVKDPDSKIVFDKFHIIKHMNQALDVVRKHENNKLWKNGNDILVGTKYL</sequence>
<evidence type="ECO:0000313" key="2">
    <source>
        <dbReference type="EMBL" id="EQD78083.1"/>
    </source>
</evidence>
<dbReference type="EMBL" id="AUZX01001811">
    <property type="protein sequence ID" value="EQD78083.1"/>
    <property type="molecule type" value="Genomic_DNA"/>
</dbReference>
<accession>T1CA80</accession>
<gene>
    <name evidence="2" type="ORF">B1A_02432</name>
</gene>
<proteinExistence type="predicted"/>
<dbReference type="InterPro" id="IPR047951">
    <property type="entry name" value="Transpos_ISL3"/>
</dbReference>
<reference evidence="2" key="1">
    <citation type="submission" date="2013-08" db="EMBL/GenBank/DDBJ databases">
        <authorList>
            <person name="Mendez C."/>
            <person name="Richter M."/>
            <person name="Ferrer M."/>
            <person name="Sanchez J."/>
        </authorList>
    </citation>
    <scope>NUCLEOTIDE SEQUENCE</scope>
</reference>